<protein>
    <recommendedName>
        <fullName evidence="2">PLAC domain-containing protein</fullName>
    </recommendedName>
</protein>
<evidence type="ECO:0000313" key="4">
    <source>
        <dbReference type="Proteomes" id="UP001162162"/>
    </source>
</evidence>
<evidence type="ECO:0000256" key="1">
    <source>
        <dbReference type="ARBA" id="ARBA00022729"/>
    </source>
</evidence>
<keyword evidence="1" id="KW-0732">Signal</keyword>
<evidence type="ECO:0000259" key="2">
    <source>
        <dbReference type="PROSITE" id="PS50900"/>
    </source>
</evidence>
<dbReference type="EMBL" id="JAPWTK010000001">
    <property type="protein sequence ID" value="KAJ8963234.1"/>
    <property type="molecule type" value="Genomic_DNA"/>
</dbReference>
<proteinExistence type="predicted"/>
<dbReference type="Pfam" id="PF08686">
    <property type="entry name" value="PLAC"/>
    <property type="match status" value="1"/>
</dbReference>
<evidence type="ECO:0000313" key="3">
    <source>
        <dbReference type="EMBL" id="KAJ8963234.1"/>
    </source>
</evidence>
<dbReference type="AlphaFoldDB" id="A0AAV8ZFD6"/>
<keyword evidence="4" id="KW-1185">Reference proteome</keyword>
<dbReference type="InterPro" id="IPR010909">
    <property type="entry name" value="PLAC"/>
</dbReference>
<comment type="caution">
    <text evidence="3">The sequence shown here is derived from an EMBL/GenBank/DDBJ whole genome shotgun (WGS) entry which is preliminary data.</text>
</comment>
<gene>
    <name evidence="3" type="ORF">NQ318_018700</name>
</gene>
<sequence length="66" mass="7415">MAPKKSAGTACKDLIRPPVMKSCKGPPCITEESICRDHSMFCPNVRAMNMCKIMRYQEQCCQTCRG</sequence>
<organism evidence="3 4">
    <name type="scientific">Aromia moschata</name>
    <dbReference type="NCBI Taxonomy" id="1265417"/>
    <lineage>
        <taxon>Eukaryota</taxon>
        <taxon>Metazoa</taxon>
        <taxon>Ecdysozoa</taxon>
        <taxon>Arthropoda</taxon>
        <taxon>Hexapoda</taxon>
        <taxon>Insecta</taxon>
        <taxon>Pterygota</taxon>
        <taxon>Neoptera</taxon>
        <taxon>Endopterygota</taxon>
        <taxon>Coleoptera</taxon>
        <taxon>Polyphaga</taxon>
        <taxon>Cucujiformia</taxon>
        <taxon>Chrysomeloidea</taxon>
        <taxon>Cerambycidae</taxon>
        <taxon>Cerambycinae</taxon>
        <taxon>Callichromatini</taxon>
        <taxon>Aromia</taxon>
    </lineage>
</organism>
<dbReference type="PROSITE" id="PS50900">
    <property type="entry name" value="PLAC"/>
    <property type="match status" value="1"/>
</dbReference>
<reference evidence="3" key="1">
    <citation type="journal article" date="2023" name="Insect Mol. Biol.">
        <title>Genome sequencing provides insights into the evolution of gene families encoding plant cell wall-degrading enzymes in longhorned beetles.</title>
        <authorList>
            <person name="Shin N.R."/>
            <person name="Okamura Y."/>
            <person name="Kirsch R."/>
            <person name="Pauchet Y."/>
        </authorList>
    </citation>
    <scope>NUCLEOTIDE SEQUENCE</scope>
    <source>
        <strain evidence="3">AMC_N1</strain>
    </source>
</reference>
<dbReference type="Proteomes" id="UP001162162">
    <property type="component" value="Unassembled WGS sequence"/>
</dbReference>
<accession>A0AAV8ZFD6</accession>
<name>A0AAV8ZFD6_9CUCU</name>
<feature type="domain" description="PLAC" evidence="2">
    <location>
        <begin position="31"/>
        <end position="66"/>
    </location>
</feature>